<evidence type="ECO:0000313" key="13">
    <source>
        <dbReference type="Proteomes" id="UP000037594"/>
    </source>
</evidence>
<evidence type="ECO:0000313" key="11">
    <source>
        <dbReference type="EMBL" id="OBF25500.1"/>
    </source>
</evidence>
<comment type="similarity">
    <text evidence="6">Belongs to the peptidase M48 family.</text>
</comment>
<gene>
    <name evidence="11" type="ORF">A5726_07545</name>
    <name evidence="10" type="ORF">ACT17_06545</name>
    <name evidence="12" type="ORF">AWB98_26855</name>
    <name evidence="9" type="ORF">BN970_06930</name>
</gene>
<dbReference type="EMBL" id="CTEF01000009">
    <property type="protein sequence ID" value="CQD25132.1"/>
    <property type="molecule type" value="Genomic_DNA"/>
</dbReference>
<evidence type="ECO:0000313" key="12">
    <source>
        <dbReference type="EMBL" id="ORV21677.1"/>
    </source>
</evidence>
<keyword evidence="5 6" id="KW-0482">Metalloprotease</keyword>
<dbReference type="PANTHER" id="PTHR34978:SF3">
    <property type="entry name" value="SLR0241 PROTEIN"/>
    <property type="match status" value="1"/>
</dbReference>
<feature type="domain" description="Peptidase M48" evidence="8">
    <location>
        <begin position="120"/>
        <end position="203"/>
    </location>
</feature>
<evidence type="ECO:0000256" key="4">
    <source>
        <dbReference type="ARBA" id="ARBA00022833"/>
    </source>
</evidence>
<comment type="cofactor">
    <cofactor evidence="6">
        <name>Zn(2+)</name>
        <dbReference type="ChEBI" id="CHEBI:29105"/>
    </cofactor>
    <text evidence="6">Binds 1 zinc ion per subunit.</text>
</comment>
<keyword evidence="1 6" id="KW-0645">Protease</keyword>
<dbReference type="Proteomes" id="UP000093779">
    <property type="component" value="Unassembled WGS sequence"/>
</dbReference>
<dbReference type="Gene3D" id="3.30.2010.10">
    <property type="entry name" value="Metalloproteases ('zincins'), catalytic domain"/>
    <property type="match status" value="1"/>
</dbReference>
<evidence type="ECO:0000256" key="5">
    <source>
        <dbReference type="ARBA" id="ARBA00023049"/>
    </source>
</evidence>
<proteinExistence type="inferred from homology"/>
<dbReference type="OrthoDB" id="9785340at2"/>
<evidence type="ECO:0000313" key="16">
    <source>
        <dbReference type="Proteomes" id="UP000193811"/>
    </source>
</evidence>
<feature type="transmembrane region" description="Helical" evidence="7">
    <location>
        <begin position="284"/>
        <end position="304"/>
    </location>
</feature>
<evidence type="ECO:0000313" key="9">
    <source>
        <dbReference type="EMBL" id="CQD25132.1"/>
    </source>
</evidence>
<dbReference type="GO" id="GO:0006508">
    <property type="term" value="P:proteolysis"/>
    <property type="evidence" value="ECO:0007669"/>
    <property type="project" value="UniProtKB-KW"/>
</dbReference>
<keyword evidence="4 6" id="KW-0862">Zinc</keyword>
<evidence type="ECO:0000256" key="2">
    <source>
        <dbReference type="ARBA" id="ARBA00022723"/>
    </source>
</evidence>
<organism evidence="10 13">
    <name type="scientific">Mycolicibacterium conceptionense</name>
    <dbReference type="NCBI Taxonomy" id="451644"/>
    <lineage>
        <taxon>Bacteria</taxon>
        <taxon>Bacillati</taxon>
        <taxon>Actinomycetota</taxon>
        <taxon>Actinomycetes</taxon>
        <taxon>Mycobacteriales</taxon>
        <taxon>Mycobacteriaceae</taxon>
        <taxon>Mycolicibacterium</taxon>
    </lineage>
</organism>
<evidence type="ECO:0000256" key="7">
    <source>
        <dbReference type="SAM" id="Phobius"/>
    </source>
</evidence>
<feature type="transmembrane region" description="Helical" evidence="7">
    <location>
        <begin position="241"/>
        <end position="264"/>
    </location>
</feature>
<reference evidence="11 14" key="4">
    <citation type="submission" date="2016-06" db="EMBL/GenBank/DDBJ databases">
        <authorList>
            <person name="Kjaerup R.B."/>
            <person name="Dalgaard T.S."/>
            <person name="Juul-Madsen H.R."/>
        </authorList>
    </citation>
    <scope>NUCLEOTIDE SEQUENCE [LARGE SCALE GENOMIC DNA]</scope>
    <source>
        <strain evidence="11 14">ACS1953</strain>
    </source>
</reference>
<keyword evidence="7" id="KW-0472">Membrane</keyword>
<dbReference type="EMBL" id="LFOD01000004">
    <property type="protein sequence ID" value="KMV19114.1"/>
    <property type="molecule type" value="Genomic_DNA"/>
</dbReference>
<dbReference type="EMBL" id="LZHX01000026">
    <property type="protein sequence ID" value="OBF25500.1"/>
    <property type="molecule type" value="Genomic_DNA"/>
</dbReference>
<dbReference type="Proteomes" id="UP000193811">
    <property type="component" value="Unassembled WGS sequence"/>
</dbReference>
<keyword evidence="2" id="KW-0479">Metal-binding</keyword>
<dbReference type="EMBL" id="LQOP01000029">
    <property type="protein sequence ID" value="ORV21677.1"/>
    <property type="molecule type" value="Genomic_DNA"/>
</dbReference>
<dbReference type="Proteomes" id="UP000182227">
    <property type="component" value="Unassembled WGS sequence"/>
</dbReference>
<evidence type="ECO:0000259" key="8">
    <source>
        <dbReference type="Pfam" id="PF01435"/>
    </source>
</evidence>
<dbReference type="InterPro" id="IPR001915">
    <property type="entry name" value="Peptidase_M48"/>
</dbReference>
<dbReference type="PATRIC" id="fig|451644.5.peg.1345"/>
<keyword evidence="7" id="KW-0812">Transmembrane</keyword>
<keyword evidence="16" id="KW-1185">Reference proteome</keyword>
<dbReference type="PANTHER" id="PTHR34978">
    <property type="entry name" value="POSSIBLE SENSOR-TRANSDUCER PROTEIN BLAR"/>
    <property type="match status" value="1"/>
</dbReference>
<evidence type="ECO:0000256" key="1">
    <source>
        <dbReference type="ARBA" id="ARBA00022670"/>
    </source>
</evidence>
<dbReference type="Pfam" id="PF01435">
    <property type="entry name" value="Peptidase_M48"/>
    <property type="match status" value="1"/>
</dbReference>
<dbReference type="AlphaFoldDB" id="A0A0J8X110"/>
<evidence type="ECO:0000313" key="15">
    <source>
        <dbReference type="Proteomes" id="UP000182227"/>
    </source>
</evidence>
<evidence type="ECO:0000256" key="6">
    <source>
        <dbReference type="RuleBase" id="RU003983"/>
    </source>
</evidence>
<keyword evidence="7" id="KW-1133">Transmembrane helix</keyword>
<dbReference type="GeneID" id="44299125"/>
<accession>A0A0J8X110</accession>
<keyword evidence="3 6" id="KW-0378">Hydrolase</keyword>
<dbReference type="RefSeq" id="WP_019348596.1">
    <property type="nucleotide sequence ID" value="NZ_AGSZ01000757.1"/>
</dbReference>
<dbReference type="GO" id="GO:0004222">
    <property type="term" value="F:metalloendopeptidase activity"/>
    <property type="evidence" value="ECO:0007669"/>
    <property type="project" value="InterPro"/>
</dbReference>
<dbReference type="GO" id="GO:0046872">
    <property type="term" value="F:metal ion binding"/>
    <property type="evidence" value="ECO:0007669"/>
    <property type="project" value="UniProtKB-KW"/>
</dbReference>
<evidence type="ECO:0000313" key="10">
    <source>
        <dbReference type="EMBL" id="KMV19114.1"/>
    </source>
</evidence>
<dbReference type="InterPro" id="IPR052173">
    <property type="entry name" value="Beta-lactam_resp_regulator"/>
</dbReference>
<reference evidence="12 16" key="3">
    <citation type="submission" date="2016-01" db="EMBL/GenBank/DDBJ databases">
        <title>The new phylogeny of the genus Mycobacterium.</title>
        <authorList>
            <person name="Tarcisio F."/>
            <person name="Conor M."/>
            <person name="Antonella G."/>
            <person name="Elisabetta G."/>
            <person name="Giulia F.S."/>
            <person name="Sara T."/>
            <person name="Anna F."/>
            <person name="Clotilde B."/>
            <person name="Roberto B."/>
            <person name="Veronica D.S."/>
            <person name="Fabio R."/>
            <person name="Monica P."/>
            <person name="Olivier J."/>
            <person name="Enrico T."/>
            <person name="Nicola S."/>
        </authorList>
    </citation>
    <scope>NUCLEOTIDE SEQUENCE [LARGE SCALE GENOMIC DNA]</scope>
    <source>
        <strain evidence="12 16">CCUG 50187</strain>
    </source>
</reference>
<protein>
    <submittedName>
        <fullName evidence="9">Peptidase M48, Ste24p</fullName>
    </submittedName>
</protein>
<dbReference type="CDD" id="cd07326">
    <property type="entry name" value="M56_BlaR1_MecR1_like"/>
    <property type="match status" value="1"/>
</dbReference>
<name>A0A0J8X110_9MYCO</name>
<feature type="transmembrane region" description="Helical" evidence="7">
    <location>
        <begin position="39"/>
        <end position="62"/>
    </location>
</feature>
<evidence type="ECO:0000313" key="14">
    <source>
        <dbReference type="Proteomes" id="UP000093779"/>
    </source>
</evidence>
<evidence type="ECO:0000256" key="3">
    <source>
        <dbReference type="ARBA" id="ARBA00022801"/>
    </source>
</evidence>
<dbReference type="Proteomes" id="UP000037594">
    <property type="component" value="Unassembled WGS sequence"/>
</dbReference>
<sequence>MNAAFCLLLYGAVLTWQGPPVLNRLTRSGRSPRLSVTVWLTVIGLAVGVWLAAGFTVLRELASVHPAGRVRYCLDMLLALNHVGWAGHVALVVVGAAALATSAIVARRVIGTLRQFCRRSREHADAARIAGLATDDPRVVVLLTDEPTAYCVAGRPHTIVVTSGAVQTLDDDELAALLAHEQAHVAGRHTELLMLLRALATAMPRLPLFSASVHAVGALVEMRADDSAARRHGREPLLSGLARLAGHSPVVAGVTLGAAATAVTARAVRLSTPVGWMSQFVHRLALSGTLTMITGAPVVITLLCHR</sequence>
<reference evidence="9 15" key="1">
    <citation type="submission" date="2015-03" db="EMBL/GenBank/DDBJ databases">
        <authorList>
            <person name="Murphy D."/>
        </authorList>
    </citation>
    <scope>NUCLEOTIDE SEQUENCE [LARGE SCALE GENOMIC DNA]</scope>
    <source>
        <strain evidence="9 15">D16</strain>
    </source>
</reference>
<reference evidence="10 13" key="2">
    <citation type="submission" date="2015-06" db="EMBL/GenBank/DDBJ databases">
        <title>Genome sequence of Mycobacterium conceptionense strain MLE.</title>
        <authorList>
            <person name="Greninger A.L."/>
            <person name="Cunningham G."/>
            <person name="Chiu C.Y."/>
            <person name="Miller S."/>
        </authorList>
    </citation>
    <scope>NUCLEOTIDE SEQUENCE [LARGE SCALE GENOMIC DNA]</scope>
    <source>
        <strain evidence="10 13">MLE</strain>
    </source>
</reference>
<feature type="transmembrane region" description="Helical" evidence="7">
    <location>
        <begin position="83"/>
        <end position="106"/>
    </location>
</feature>